<dbReference type="Pfam" id="PF02567">
    <property type="entry name" value="PhzC-PhzF"/>
    <property type="match status" value="1"/>
</dbReference>
<comment type="similarity">
    <text evidence="1">Belongs to the PhzF family.</text>
</comment>
<accession>A0A1B8H9Y0</accession>
<dbReference type="RefSeq" id="WP_067424136.1">
    <property type="nucleotide sequence ID" value="NZ_LZEX01000023.1"/>
</dbReference>
<evidence type="ECO:0000256" key="1">
    <source>
        <dbReference type="ARBA" id="ARBA00008270"/>
    </source>
</evidence>
<dbReference type="GO" id="GO:0016853">
    <property type="term" value="F:isomerase activity"/>
    <property type="evidence" value="ECO:0007669"/>
    <property type="project" value="UniProtKB-KW"/>
</dbReference>
<sequence length="297" mass="32310">MTPHLFHVDAFTKELFRGNSAGVVLHADDLTEEQMQLIARELRHSETAFVLKSEESDLRIRYFTPSAEVPICGHATVSVHYVRAKMLGLKSCTLYQSSLAGRHRVDIEYKNNDYIITLEQGAPSFEPPLEGNVRSRIISALGLNEDNILTGLPVQIVSTGHSKVMIPLNPDVSVDNIHPDLAALAAISGEIGCNGFFVFTIRPGTCETDGRMFAPAIGIAEDPVTGNANGPMGAWIVRYGLMPHDGKTLRIKGHQGRAIGRSGTVHVTVNIKENQPQKVSISGEAVILFDAPLPLLE</sequence>
<name>A0A1B8H9Y0_9GAMM</name>
<comment type="caution">
    <text evidence="4">The sequence shown here is derived from an EMBL/GenBank/DDBJ whole genome shotgun (WGS) entry which is preliminary data.</text>
</comment>
<dbReference type="PANTHER" id="PTHR13774:SF39">
    <property type="entry name" value="BIOSYNTHESIS PROTEIN, PUTATIVE-RELATED"/>
    <property type="match status" value="1"/>
</dbReference>
<organism evidence="4 5">
    <name type="scientific">Morganella psychrotolerans</name>
    <dbReference type="NCBI Taxonomy" id="368603"/>
    <lineage>
        <taxon>Bacteria</taxon>
        <taxon>Pseudomonadati</taxon>
        <taxon>Pseudomonadota</taxon>
        <taxon>Gammaproteobacteria</taxon>
        <taxon>Enterobacterales</taxon>
        <taxon>Morganellaceae</taxon>
        <taxon>Morganella</taxon>
    </lineage>
</organism>
<dbReference type="Gene3D" id="3.10.310.10">
    <property type="entry name" value="Diaminopimelate Epimerase, Chain A, domain 1"/>
    <property type="match status" value="2"/>
</dbReference>
<gene>
    <name evidence="4" type="ORF">AYY17_05970</name>
</gene>
<dbReference type="InterPro" id="IPR003719">
    <property type="entry name" value="Phenazine_PhzF-like"/>
</dbReference>
<dbReference type="SUPFAM" id="SSF54506">
    <property type="entry name" value="Diaminopimelate epimerase-like"/>
    <property type="match status" value="1"/>
</dbReference>
<evidence type="ECO:0000313" key="5">
    <source>
        <dbReference type="Proteomes" id="UP000092247"/>
    </source>
</evidence>
<feature type="active site" evidence="3">
    <location>
        <position position="46"/>
    </location>
</feature>
<evidence type="ECO:0000256" key="3">
    <source>
        <dbReference type="PIRSR" id="PIRSR016184-1"/>
    </source>
</evidence>
<evidence type="ECO:0000256" key="2">
    <source>
        <dbReference type="ARBA" id="ARBA00023235"/>
    </source>
</evidence>
<dbReference type="EMBL" id="LZEX01000023">
    <property type="protein sequence ID" value="OBU05884.1"/>
    <property type="molecule type" value="Genomic_DNA"/>
</dbReference>
<dbReference type="PANTHER" id="PTHR13774">
    <property type="entry name" value="PHENAZINE BIOSYNTHESIS PROTEIN"/>
    <property type="match status" value="1"/>
</dbReference>
<dbReference type="STRING" id="368603.AYY16_12395"/>
<dbReference type="GO" id="GO:0005737">
    <property type="term" value="C:cytoplasm"/>
    <property type="evidence" value="ECO:0007669"/>
    <property type="project" value="TreeGrafter"/>
</dbReference>
<protein>
    <recommendedName>
        <fullName evidence="6">PhzF family isomerase</fullName>
    </recommendedName>
</protein>
<dbReference type="Proteomes" id="UP000092247">
    <property type="component" value="Unassembled WGS sequence"/>
</dbReference>
<proteinExistence type="inferred from homology"/>
<evidence type="ECO:0008006" key="6">
    <source>
        <dbReference type="Google" id="ProtNLM"/>
    </source>
</evidence>
<reference evidence="4 5" key="1">
    <citation type="submission" date="2016-06" db="EMBL/GenBank/DDBJ databases">
        <authorList>
            <person name="Kjaerup R.B."/>
            <person name="Dalgaard T.S."/>
            <person name="Juul-Madsen H.R."/>
        </authorList>
    </citation>
    <scope>NUCLEOTIDE SEQUENCE [LARGE SCALE GENOMIC DNA]</scope>
    <source>
        <strain evidence="4 5">GCSL-Mp3</strain>
    </source>
</reference>
<evidence type="ECO:0000313" key="4">
    <source>
        <dbReference type="EMBL" id="OBU05884.1"/>
    </source>
</evidence>
<dbReference type="NCBIfam" id="NF007625">
    <property type="entry name" value="PRK10281.1"/>
    <property type="match status" value="1"/>
</dbReference>
<dbReference type="NCBIfam" id="TIGR00654">
    <property type="entry name" value="PhzF_family"/>
    <property type="match status" value="1"/>
</dbReference>
<dbReference type="PIRSF" id="PIRSF016184">
    <property type="entry name" value="PhzC_PhzF"/>
    <property type="match status" value="1"/>
</dbReference>
<dbReference type="AlphaFoldDB" id="A0A1B8H9Y0"/>
<keyword evidence="2" id="KW-0413">Isomerase</keyword>